<dbReference type="SUPFAM" id="SSF55874">
    <property type="entry name" value="ATPase domain of HSP90 chaperone/DNA topoisomerase II/histidine kinase"/>
    <property type="match status" value="1"/>
</dbReference>
<evidence type="ECO:0000256" key="2">
    <source>
        <dbReference type="ARBA" id="ARBA00012438"/>
    </source>
</evidence>
<dbReference type="EMBL" id="JBDXSU010000006">
    <property type="protein sequence ID" value="MFB5190567.1"/>
    <property type="molecule type" value="Genomic_DNA"/>
</dbReference>
<dbReference type="InterPro" id="IPR000700">
    <property type="entry name" value="PAS-assoc_C"/>
</dbReference>
<keyword evidence="9" id="KW-0812">Transmembrane</keyword>
<dbReference type="PROSITE" id="PS50109">
    <property type="entry name" value="HIS_KIN"/>
    <property type="match status" value="1"/>
</dbReference>
<keyword evidence="7" id="KW-0067">ATP-binding</keyword>
<dbReference type="CDD" id="cd00130">
    <property type="entry name" value="PAS"/>
    <property type="match status" value="1"/>
</dbReference>
<sequence length="573" mass="63223">MFDQYFAQFGMILFPILVYQVWAFRKMSDELPVRAVVLGCYGGVVSIGAQLTPIHALAMPGDFQNVPIILAILYGRRKAGVIAVAMLVAFEVASRQPHTLAMIIMVLICASVPFAVCRMMDSPHKPTRFRVIVATGVFTTLLELAAIVIYAGLIEATQQSTGSFHLWRNLSSAAAIQVLTLIFAALIMEMAVEEGQLRKRLVESTVALEESEERYRSLVEYNPIGICAFDRSGNFVMVNQSYADMTGYSVEELVGQNRITMWFEDDQDVARGVADQTFAGQIKVAEETALRHKSGREVYVRYTTVPIVVGGDVVGFYGMAEDLTEARIVEEMIRKSEKLAVVGQLAAGVAHEIRNPLTSLKGFLKLIEEDMEANPNYFSIIHHELGRIDLIASELLVLAKPQAEHFALRNLNRLIEDVAVFLQPQALISNVEMVTDLHSSLRPVLCEENQLKQVFVNLIKNALDSMPSGGTVTIATSMARDQVRIIIQDTGIGMSEETIRHLGEPFYTTKGSGTGLGLMVTHRIIDRHGGRIFYNSALGKGTTVTLSFQCVDDVDEIDIKAPAVAHAARLDVR</sequence>
<feature type="transmembrane region" description="Helical" evidence="9">
    <location>
        <begin position="36"/>
        <end position="58"/>
    </location>
</feature>
<feature type="domain" description="PAS" evidence="11">
    <location>
        <begin position="211"/>
        <end position="281"/>
    </location>
</feature>
<dbReference type="InterPro" id="IPR013767">
    <property type="entry name" value="PAS_fold"/>
</dbReference>
<dbReference type="InterPro" id="IPR036097">
    <property type="entry name" value="HisK_dim/P_sf"/>
</dbReference>
<dbReference type="Gene3D" id="3.30.565.10">
    <property type="entry name" value="Histidine kinase-like ATPase, C-terminal domain"/>
    <property type="match status" value="1"/>
</dbReference>
<organism evidence="13 14">
    <name type="scientific">Alicyclobacillus fastidiosus</name>
    <dbReference type="NCBI Taxonomy" id="392011"/>
    <lineage>
        <taxon>Bacteria</taxon>
        <taxon>Bacillati</taxon>
        <taxon>Bacillota</taxon>
        <taxon>Bacilli</taxon>
        <taxon>Bacillales</taxon>
        <taxon>Alicyclobacillaceae</taxon>
        <taxon>Alicyclobacillus</taxon>
    </lineage>
</organism>
<evidence type="ECO:0000259" key="10">
    <source>
        <dbReference type="PROSITE" id="PS50109"/>
    </source>
</evidence>
<keyword evidence="3" id="KW-0597">Phosphoprotein</keyword>
<dbReference type="EC" id="2.7.13.3" evidence="2"/>
<protein>
    <recommendedName>
        <fullName evidence="2">histidine kinase</fullName>
        <ecNumber evidence="2">2.7.13.3</ecNumber>
    </recommendedName>
</protein>
<keyword evidence="14" id="KW-1185">Reference proteome</keyword>
<dbReference type="PROSITE" id="PS50113">
    <property type="entry name" value="PAC"/>
    <property type="match status" value="1"/>
</dbReference>
<dbReference type="InterPro" id="IPR003594">
    <property type="entry name" value="HATPase_dom"/>
</dbReference>
<dbReference type="PANTHER" id="PTHR43065:SF34">
    <property type="entry name" value="SPORULATION KINASE A"/>
    <property type="match status" value="1"/>
</dbReference>
<dbReference type="Gene3D" id="3.30.450.20">
    <property type="entry name" value="PAS domain"/>
    <property type="match status" value="1"/>
</dbReference>
<dbReference type="SUPFAM" id="SSF55785">
    <property type="entry name" value="PYP-like sensor domain (PAS domain)"/>
    <property type="match status" value="1"/>
</dbReference>
<dbReference type="PRINTS" id="PR00344">
    <property type="entry name" value="BCTRLSENSOR"/>
</dbReference>
<feature type="transmembrane region" description="Helical" evidence="9">
    <location>
        <begin position="99"/>
        <end position="117"/>
    </location>
</feature>
<dbReference type="Proteomes" id="UP001579974">
    <property type="component" value="Unassembled WGS sequence"/>
</dbReference>
<dbReference type="PROSITE" id="PS50112">
    <property type="entry name" value="PAS"/>
    <property type="match status" value="1"/>
</dbReference>
<dbReference type="RefSeq" id="WP_275474811.1">
    <property type="nucleotide sequence ID" value="NZ_CP162940.1"/>
</dbReference>
<feature type="transmembrane region" description="Helical" evidence="9">
    <location>
        <begin position="173"/>
        <end position="192"/>
    </location>
</feature>
<evidence type="ECO:0000256" key="3">
    <source>
        <dbReference type="ARBA" id="ARBA00022553"/>
    </source>
</evidence>
<dbReference type="InterPro" id="IPR036890">
    <property type="entry name" value="HATPase_C_sf"/>
</dbReference>
<evidence type="ECO:0000256" key="8">
    <source>
        <dbReference type="ARBA" id="ARBA00023012"/>
    </source>
</evidence>
<evidence type="ECO:0000313" key="13">
    <source>
        <dbReference type="EMBL" id="MFB5190567.1"/>
    </source>
</evidence>
<keyword evidence="4" id="KW-0808">Transferase</keyword>
<keyword evidence="9" id="KW-0472">Membrane</keyword>
<keyword evidence="8" id="KW-0902">Two-component regulatory system</keyword>
<feature type="transmembrane region" description="Helical" evidence="9">
    <location>
        <begin position="129"/>
        <end position="153"/>
    </location>
</feature>
<dbReference type="InterPro" id="IPR000014">
    <property type="entry name" value="PAS"/>
</dbReference>
<keyword evidence="9" id="KW-1133">Transmembrane helix</keyword>
<evidence type="ECO:0000256" key="5">
    <source>
        <dbReference type="ARBA" id="ARBA00022741"/>
    </source>
</evidence>
<dbReference type="SMART" id="SM00091">
    <property type="entry name" value="PAS"/>
    <property type="match status" value="1"/>
</dbReference>
<evidence type="ECO:0000256" key="4">
    <source>
        <dbReference type="ARBA" id="ARBA00022679"/>
    </source>
</evidence>
<feature type="domain" description="Histidine kinase" evidence="10">
    <location>
        <begin position="348"/>
        <end position="552"/>
    </location>
</feature>
<dbReference type="Pfam" id="PF00989">
    <property type="entry name" value="PAS"/>
    <property type="match status" value="1"/>
</dbReference>
<dbReference type="SUPFAM" id="SSF47384">
    <property type="entry name" value="Homodimeric domain of signal transducing histidine kinase"/>
    <property type="match status" value="1"/>
</dbReference>
<evidence type="ECO:0000256" key="9">
    <source>
        <dbReference type="SAM" id="Phobius"/>
    </source>
</evidence>
<dbReference type="Pfam" id="PF00512">
    <property type="entry name" value="HisKA"/>
    <property type="match status" value="1"/>
</dbReference>
<dbReference type="InterPro" id="IPR005467">
    <property type="entry name" value="His_kinase_dom"/>
</dbReference>
<evidence type="ECO:0000259" key="11">
    <source>
        <dbReference type="PROSITE" id="PS50112"/>
    </source>
</evidence>
<dbReference type="Gene3D" id="1.10.287.130">
    <property type="match status" value="1"/>
</dbReference>
<dbReference type="NCBIfam" id="TIGR00229">
    <property type="entry name" value="sensory_box"/>
    <property type="match status" value="1"/>
</dbReference>
<dbReference type="Pfam" id="PF02518">
    <property type="entry name" value="HATPase_c"/>
    <property type="match status" value="1"/>
</dbReference>
<feature type="transmembrane region" description="Helical" evidence="9">
    <location>
        <begin position="6"/>
        <end position="24"/>
    </location>
</feature>
<dbReference type="InterPro" id="IPR004358">
    <property type="entry name" value="Sig_transdc_His_kin-like_C"/>
</dbReference>
<dbReference type="CDD" id="cd00075">
    <property type="entry name" value="HATPase"/>
    <property type="match status" value="1"/>
</dbReference>
<dbReference type="PANTHER" id="PTHR43065">
    <property type="entry name" value="SENSOR HISTIDINE KINASE"/>
    <property type="match status" value="1"/>
</dbReference>
<gene>
    <name evidence="13" type="ORF">KKP3000_004038</name>
</gene>
<comment type="catalytic activity">
    <reaction evidence="1">
        <text>ATP + protein L-histidine = ADP + protein N-phospho-L-histidine.</text>
        <dbReference type="EC" id="2.7.13.3"/>
    </reaction>
</comment>
<dbReference type="SMART" id="SM00388">
    <property type="entry name" value="HisKA"/>
    <property type="match status" value="1"/>
</dbReference>
<evidence type="ECO:0000259" key="12">
    <source>
        <dbReference type="PROSITE" id="PS50113"/>
    </source>
</evidence>
<dbReference type="CDD" id="cd00082">
    <property type="entry name" value="HisKA"/>
    <property type="match status" value="1"/>
</dbReference>
<reference evidence="13 14" key="1">
    <citation type="journal article" date="2024" name="Int. J. Mol. Sci.">
        <title>Exploration of Alicyclobacillus spp. Genome in Search of Antibiotic Resistance.</title>
        <authorList>
            <person name="Bucka-Kolendo J."/>
            <person name="Kiousi D.E."/>
            <person name="Dekowska A."/>
            <person name="Mikolajczuk-Szczyrba A."/>
            <person name="Karadedos D.M."/>
            <person name="Michael P."/>
            <person name="Galanis A."/>
            <person name="Sokolowska B."/>
        </authorList>
    </citation>
    <scope>NUCLEOTIDE SEQUENCE [LARGE SCALE GENOMIC DNA]</scope>
    <source>
        <strain evidence="13 14">KKP 3000</strain>
    </source>
</reference>
<keyword evidence="6" id="KW-0418">Kinase</keyword>
<evidence type="ECO:0000313" key="14">
    <source>
        <dbReference type="Proteomes" id="UP001579974"/>
    </source>
</evidence>
<name>A0ABV5AE57_9BACL</name>
<evidence type="ECO:0000256" key="1">
    <source>
        <dbReference type="ARBA" id="ARBA00000085"/>
    </source>
</evidence>
<dbReference type="InterPro" id="IPR035965">
    <property type="entry name" value="PAS-like_dom_sf"/>
</dbReference>
<evidence type="ECO:0000256" key="7">
    <source>
        <dbReference type="ARBA" id="ARBA00022840"/>
    </source>
</evidence>
<proteinExistence type="predicted"/>
<dbReference type="SMART" id="SM00387">
    <property type="entry name" value="HATPase_c"/>
    <property type="match status" value="1"/>
</dbReference>
<accession>A0ABV5AE57</accession>
<feature type="domain" description="PAC" evidence="12">
    <location>
        <begin position="284"/>
        <end position="335"/>
    </location>
</feature>
<keyword evidence="5" id="KW-0547">Nucleotide-binding</keyword>
<comment type="caution">
    <text evidence="13">The sequence shown here is derived from an EMBL/GenBank/DDBJ whole genome shotgun (WGS) entry which is preliminary data.</text>
</comment>
<dbReference type="InterPro" id="IPR003661">
    <property type="entry name" value="HisK_dim/P_dom"/>
</dbReference>
<evidence type="ECO:0000256" key="6">
    <source>
        <dbReference type="ARBA" id="ARBA00022777"/>
    </source>
</evidence>